<dbReference type="InterPro" id="IPR001387">
    <property type="entry name" value="Cro/C1-type_HTH"/>
</dbReference>
<dbReference type="EMBL" id="JBHSCZ010000001">
    <property type="protein sequence ID" value="MFC4261897.1"/>
    <property type="molecule type" value="Genomic_DNA"/>
</dbReference>
<evidence type="ECO:0000313" key="2">
    <source>
        <dbReference type="EMBL" id="MFC4261897.1"/>
    </source>
</evidence>
<comment type="caution">
    <text evidence="2">The sequence shown here is derived from an EMBL/GenBank/DDBJ whole genome shotgun (WGS) entry which is preliminary data.</text>
</comment>
<dbReference type="Proteomes" id="UP001595907">
    <property type="component" value="Unassembled WGS sequence"/>
</dbReference>
<gene>
    <name evidence="2" type="ORF">ACFOWM_03340</name>
</gene>
<keyword evidence="3" id="KW-1185">Reference proteome</keyword>
<proteinExistence type="predicted"/>
<evidence type="ECO:0000256" key="1">
    <source>
        <dbReference type="SAM" id="Coils"/>
    </source>
</evidence>
<organism evidence="2 3">
    <name type="scientific">Ferruginibacter yonginensis</name>
    <dbReference type="NCBI Taxonomy" id="1310416"/>
    <lineage>
        <taxon>Bacteria</taxon>
        <taxon>Pseudomonadati</taxon>
        <taxon>Bacteroidota</taxon>
        <taxon>Chitinophagia</taxon>
        <taxon>Chitinophagales</taxon>
        <taxon>Chitinophagaceae</taxon>
        <taxon>Ferruginibacter</taxon>
    </lineage>
</organism>
<keyword evidence="1" id="KW-0175">Coiled coil</keyword>
<protein>
    <submittedName>
        <fullName evidence="2">Helix-turn-helix domain-containing protein</fullName>
    </submittedName>
</protein>
<dbReference type="CDD" id="cd00093">
    <property type="entry name" value="HTH_XRE"/>
    <property type="match status" value="1"/>
</dbReference>
<dbReference type="RefSeq" id="WP_379707030.1">
    <property type="nucleotide sequence ID" value="NZ_JBHSCZ010000001.1"/>
</dbReference>
<sequence length="124" mass="13791">MTTGNIILNAIRGKGFTIDEAAEKLGISRSKVYYQTSKSIPDKEFIDLLLEKMGIEIVPNDLEQNVSKRFVVGENKSSYNTAKDEIIASLKQTIEAKDSIIEMQRNRIAELEAQVNATAVRNSA</sequence>
<name>A0ABV8QNP6_9BACT</name>
<evidence type="ECO:0000313" key="3">
    <source>
        <dbReference type="Proteomes" id="UP001595907"/>
    </source>
</evidence>
<accession>A0ABV8QNP6</accession>
<reference evidence="3" key="1">
    <citation type="journal article" date="2019" name="Int. J. Syst. Evol. Microbiol.">
        <title>The Global Catalogue of Microorganisms (GCM) 10K type strain sequencing project: providing services to taxonomists for standard genome sequencing and annotation.</title>
        <authorList>
            <consortium name="The Broad Institute Genomics Platform"/>
            <consortium name="The Broad Institute Genome Sequencing Center for Infectious Disease"/>
            <person name="Wu L."/>
            <person name="Ma J."/>
        </authorList>
    </citation>
    <scope>NUCLEOTIDE SEQUENCE [LARGE SCALE GENOMIC DNA]</scope>
    <source>
        <strain evidence="3">CECT 8289</strain>
    </source>
</reference>
<feature type="coiled-coil region" evidence="1">
    <location>
        <begin position="94"/>
        <end position="121"/>
    </location>
</feature>